<evidence type="ECO:0000313" key="3">
    <source>
        <dbReference type="Proteomes" id="UP001595997"/>
    </source>
</evidence>
<gene>
    <name evidence="2" type="ORF">ACFPA8_11345</name>
</gene>
<dbReference type="RefSeq" id="WP_386446218.1">
    <property type="nucleotide sequence ID" value="NZ_JBHSFH010000005.1"/>
</dbReference>
<feature type="region of interest" description="Disordered" evidence="1">
    <location>
        <begin position="1"/>
        <end position="43"/>
    </location>
</feature>
<proteinExistence type="predicted"/>
<reference evidence="3" key="1">
    <citation type="journal article" date="2019" name="Int. J. Syst. Evol. Microbiol.">
        <title>The Global Catalogue of Microorganisms (GCM) 10K type strain sequencing project: providing services to taxonomists for standard genome sequencing and annotation.</title>
        <authorList>
            <consortium name="The Broad Institute Genomics Platform"/>
            <consortium name="The Broad Institute Genome Sequencing Center for Infectious Disease"/>
            <person name="Wu L."/>
            <person name="Ma J."/>
        </authorList>
    </citation>
    <scope>NUCLEOTIDE SEQUENCE [LARGE SCALE GENOMIC DNA]</scope>
    <source>
        <strain evidence="3">CGMCC 4.7357</strain>
    </source>
</reference>
<evidence type="ECO:0000313" key="2">
    <source>
        <dbReference type="EMBL" id="MFC4494726.1"/>
    </source>
</evidence>
<comment type="caution">
    <text evidence="2">The sequence shown here is derived from an EMBL/GenBank/DDBJ whole genome shotgun (WGS) entry which is preliminary data.</text>
</comment>
<feature type="compositionally biased region" description="Polar residues" evidence="1">
    <location>
        <begin position="1"/>
        <end position="13"/>
    </location>
</feature>
<evidence type="ECO:0000256" key="1">
    <source>
        <dbReference type="SAM" id="MobiDB-lite"/>
    </source>
</evidence>
<name>A0ABV9AAT1_9ACTN</name>
<sequence>MTDSLTDGMTNGCCTHGDRPHPRAARRAGATGFLRGSTSHRRG</sequence>
<dbReference type="Proteomes" id="UP001595997">
    <property type="component" value="Unassembled WGS sequence"/>
</dbReference>
<protein>
    <submittedName>
        <fullName evidence="2">Uncharacterized protein</fullName>
    </submittedName>
</protein>
<accession>A0ABV9AAT1</accession>
<dbReference type="EMBL" id="JBHSFH010000005">
    <property type="protein sequence ID" value="MFC4494726.1"/>
    <property type="molecule type" value="Genomic_DNA"/>
</dbReference>
<keyword evidence="3" id="KW-1185">Reference proteome</keyword>
<organism evidence="2 3">
    <name type="scientific">Streptomyces ovatisporus</name>
    <dbReference type="NCBI Taxonomy" id="1128682"/>
    <lineage>
        <taxon>Bacteria</taxon>
        <taxon>Bacillati</taxon>
        <taxon>Actinomycetota</taxon>
        <taxon>Actinomycetes</taxon>
        <taxon>Kitasatosporales</taxon>
        <taxon>Streptomycetaceae</taxon>
        <taxon>Streptomyces</taxon>
    </lineage>
</organism>